<dbReference type="CDD" id="cd00093">
    <property type="entry name" value="HTH_XRE"/>
    <property type="match status" value="1"/>
</dbReference>
<protein>
    <submittedName>
        <fullName evidence="4">Helix-turn-helix transcriptional regulator</fullName>
    </submittedName>
</protein>
<feature type="transmembrane region" description="Helical" evidence="2">
    <location>
        <begin position="316"/>
        <end position="336"/>
    </location>
</feature>
<feature type="transmembrane region" description="Helical" evidence="2">
    <location>
        <begin position="181"/>
        <end position="202"/>
    </location>
</feature>
<sequence>MSFRDNLQHLRAERNMTQEQLAMLLGVSRQSVTKWEAEKSQPEMDKLLKMCEIFDCTLDELVTGDLTGRAAPATAAPIPAGPPTDVCGYEEHQRMMALKVPTGVSLILLGIALGLLFEGSVELASWNGRDGLFVIIMLVGILAGLALLVPAGMEHTAFQKAHPYVEDFYTDEDRAAARKQFSAALIAGLALIFAGIGCLLMLEKTAENWALFLLMLFIALGVWWIVRGGMLLGRVNVEEYNKSVAEDLEVEDIVSAELDEARREALLAQKRHGKKLGAVCGVIMIVATIVGLALLFAPVFSAPNMDSWTPEGTSAMWFWVAWPVGGLVCGIVTLLWEAFSREE</sequence>
<feature type="transmembrane region" description="Helical" evidence="2">
    <location>
        <begin position="276"/>
        <end position="296"/>
    </location>
</feature>
<feature type="transmembrane region" description="Helical" evidence="2">
    <location>
        <begin position="131"/>
        <end position="151"/>
    </location>
</feature>
<organism evidence="4 5">
    <name type="scientific">Thermophilibacter gallinarum</name>
    <dbReference type="NCBI Taxonomy" id="2779357"/>
    <lineage>
        <taxon>Bacteria</taxon>
        <taxon>Bacillati</taxon>
        <taxon>Actinomycetota</taxon>
        <taxon>Coriobacteriia</taxon>
        <taxon>Coriobacteriales</taxon>
        <taxon>Atopobiaceae</taxon>
        <taxon>Thermophilibacter</taxon>
    </lineage>
</organism>
<reference evidence="4 5" key="1">
    <citation type="submission" date="2020-10" db="EMBL/GenBank/DDBJ databases">
        <title>ChiBAC.</title>
        <authorList>
            <person name="Zenner C."/>
            <person name="Hitch T.C.A."/>
            <person name="Clavel T."/>
        </authorList>
    </citation>
    <scope>NUCLEOTIDE SEQUENCE [LARGE SCALE GENOMIC DNA]</scope>
    <source>
        <strain evidence="4 5">DSM 107455</strain>
    </source>
</reference>
<dbReference type="PROSITE" id="PS50943">
    <property type="entry name" value="HTH_CROC1"/>
    <property type="match status" value="1"/>
</dbReference>
<dbReference type="SUPFAM" id="SSF47413">
    <property type="entry name" value="lambda repressor-like DNA-binding domains"/>
    <property type="match status" value="1"/>
</dbReference>
<keyword evidence="1" id="KW-0238">DNA-binding</keyword>
<feature type="transmembrane region" description="Helical" evidence="2">
    <location>
        <begin position="100"/>
        <end position="119"/>
    </location>
</feature>
<dbReference type="PANTHER" id="PTHR46558:SF4">
    <property type="entry name" value="DNA-BIDING PHAGE PROTEIN"/>
    <property type="match status" value="1"/>
</dbReference>
<dbReference type="EMBL" id="JADCJZ010000001">
    <property type="protein sequence ID" value="MBE5023683.1"/>
    <property type="molecule type" value="Genomic_DNA"/>
</dbReference>
<dbReference type="RefSeq" id="WP_193529106.1">
    <property type="nucleotide sequence ID" value="NZ_JADCJZ010000001.1"/>
</dbReference>
<keyword evidence="2" id="KW-0812">Transmembrane</keyword>
<comment type="caution">
    <text evidence="4">The sequence shown here is derived from an EMBL/GenBank/DDBJ whole genome shotgun (WGS) entry which is preliminary data.</text>
</comment>
<dbReference type="Pfam" id="PF01381">
    <property type="entry name" value="HTH_3"/>
    <property type="match status" value="1"/>
</dbReference>
<name>A0ABR9QRH9_9ACTN</name>
<evidence type="ECO:0000256" key="2">
    <source>
        <dbReference type="SAM" id="Phobius"/>
    </source>
</evidence>
<dbReference type="PANTHER" id="PTHR46558">
    <property type="entry name" value="TRACRIPTIONAL REGULATORY PROTEIN-RELATED-RELATED"/>
    <property type="match status" value="1"/>
</dbReference>
<feature type="domain" description="HTH cro/C1-type" evidence="3">
    <location>
        <begin position="7"/>
        <end position="61"/>
    </location>
</feature>
<accession>A0ABR9QRH9</accession>
<dbReference type="InterPro" id="IPR010982">
    <property type="entry name" value="Lambda_DNA-bd_dom_sf"/>
</dbReference>
<evidence type="ECO:0000259" key="3">
    <source>
        <dbReference type="PROSITE" id="PS50943"/>
    </source>
</evidence>
<keyword evidence="2" id="KW-1133">Transmembrane helix</keyword>
<dbReference type="InterPro" id="IPR001387">
    <property type="entry name" value="Cro/C1-type_HTH"/>
</dbReference>
<gene>
    <name evidence="4" type="ORF">INF26_02290</name>
</gene>
<dbReference type="Proteomes" id="UP001194273">
    <property type="component" value="Unassembled WGS sequence"/>
</dbReference>
<keyword evidence="5" id="KW-1185">Reference proteome</keyword>
<feature type="transmembrane region" description="Helical" evidence="2">
    <location>
        <begin position="208"/>
        <end position="226"/>
    </location>
</feature>
<evidence type="ECO:0000256" key="1">
    <source>
        <dbReference type="ARBA" id="ARBA00023125"/>
    </source>
</evidence>
<keyword evidence="2" id="KW-0472">Membrane</keyword>
<evidence type="ECO:0000313" key="4">
    <source>
        <dbReference type="EMBL" id="MBE5023683.1"/>
    </source>
</evidence>
<dbReference type="Gene3D" id="1.10.260.40">
    <property type="entry name" value="lambda repressor-like DNA-binding domains"/>
    <property type="match status" value="1"/>
</dbReference>
<dbReference type="SMART" id="SM00530">
    <property type="entry name" value="HTH_XRE"/>
    <property type="match status" value="1"/>
</dbReference>
<evidence type="ECO:0000313" key="5">
    <source>
        <dbReference type="Proteomes" id="UP001194273"/>
    </source>
</evidence>
<proteinExistence type="predicted"/>